<dbReference type="Pfam" id="PF09318">
    <property type="entry name" value="Glyco_trans_A_1"/>
    <property type="match status" value="1"/>
</dbReference>
<evidence type="ECO:0000313" key="4">
    <source>
        <dbReference type="Proteomes" id="UP001248709"/>
    </source>
</evidence>
<reference evidence="3 4" key="1">
    <citation type="submission" date="2023-07" db="EMBL/GenBank/DDBJ databases">
        <title>Genomic Encyclopedia of Type Strains, Phase IV (KMG-IV): sequencing the most valuable type-strain genomes for metagenomic binning, comparative biology and taxonomic classification.</title>
        <authorList>
            <person name="Goeker M."/>
        </authorList>
    </citation>
    <scope>NUCLEOTIDE SEQUENCE [LARGE SCALE GENOMIC DNA]</scope>
    <source>
        <strain evidence="3 4">T98</strain>
    </source>
</reference>
<dbReference type="InterPro" id="IPR015397">
    <property type="entry name" value="Glyco_trans_A_1"/>
</dbReference>
<dbReference type="Pfam" id="PF00534">
    <property type="entry name" value="Glycos_transf_1"/>
    <property type="match status" value="1"/>
</dbReference>
<dbReference type="PANTHER" id="PTHR12526">
    <property type="entry name" value="GLYCOSYLTRANSFERASE"/>
    <property type="match status" value="1"/>
</dbReference>
<dbReference type="InterPro" id="IPR001296">
    <property type="entry name" value="Glyco_trans_1"/>
</dbReference>
<keyword evidence="3" id="KW-0328">Glycosyltransferase</keyword>
<dbReference type="GO" id="GO:0047265">
    <property type="term" value="F:poly(glycerol-phosphate) alpha-glucosyltransferase activity"/>
    <property type="evidence" value="ECO:0007669"/>
    <property type="project" value="UniProtKB-EC"/>
</dbReference>
<dbReference type="RefSeq" id="WP_025702814.1">
    <property type="nucleotide sequence ID" value="NZ_JAUSUY010000028.1"/>
</dbReference>
<keyword evidence="3" id="KW-0808">Transferase</keyword>
<comment type="caution">
    <text evidence="3">The sequence shown here is derived from an EMBL/GenBank/DDBJ whole genome shotgun (WGS) entry which is preliminary data.</text>
</comment>
<dbReference type="Gene3D" id="3.40.50.2000">
    <property type="entry name" value="Glycogen Phosphorylase B"/>
    <property type="match status" value="3"/>
</dbReference>
<evidence type="ECO:0000259" key="2">
    <source>
        <dbReference type="Pfam" id="PF09318"/>
    </source>
</evidence>
<feature type="domain" description="Glycosyl transferase 1" evidence="2">
    <location>
        <begin position="11"/>
        <end position="187"/>
    </location>
</feature>
<dbReference type="EMBL" id="JAUSUY010000028">
    <property type="protein sequence ID" value="MDT3428873.1"/>
    <property type="molecule type" value="Genomic_DNA"/>
</dbReference>
<dbReference type="PANTHER" id="PTHR12526:SF630">
    <property type="entry name" value="GLYCOSYLTRANSFERASE"/>
    <property type="match status" value="1"/>
</dbReference>
<dbReference type="EC" id="2.4.1.52" evidence="3"/>
<dbReference type="Proteomes" id="UP001248709">
    <property type="component" value="Unassembled WGS sequence"/>
</dbReference>
<keyword evidence="4" id="KW-1185">Reference proteome</keyword>
<organism evidence="3 4">
    <name type="scientific">Paenibacillus forsythiae</name>
    <dbReference type="NCBI Taxonomy" id="365616"/>
    <lineage>
        <taxon>Bacteria</taxon>
        <taxon>Bacillati</taxon>
        <taxon>Bacillota</taxon>
        <taxon>Bacilli</taxon>
        <taxon>Bacillales</taxon>
        <taxon>Paenibacillaceae</taxon>
        <taxon>Paenibacillus</taxon>
    </lineage>
</organism>
<gene>
    <name evidence="3" type="ORF">J2Z22_004467</name>
</gene>
<evidence type="ECO:0000259" key="1">
    <source>
        <dbReference type="Pfam" id="PF00534"/>
    </source>
</evidence>
<dbReference type="SUPFAM" id="SSF53756">
    <property type="entry name" value="UDP-Glycosyltransferase/glycogen phosphorylase"/>
    <property type="match status" value="1"/>
</dbReference>
<proteinExistence type="predicted"/>
<accession>A0ABU3HDH7</accession>
<evidence type="ECO:0000313" key="3">
    <source>
        <dbReference type="EMBL" id="MDT3428873.1"/>
    </source>
</evidence>
<sequence>MNYKVYITVNMLRASTGGLGKSVCTRVNMLIYEGRQVEILSTTFNKNVNVVRKELLDSGRLDKKAILRNMFEELGGDKLGAIDSEVSYVDSRKSIHHPINEKGFAVAKGDKENSYRLYKNGVYVKYKFYDKEERLQYIDYFNENRDRVKRETYDDKGYLNRIEYMDLKNNKTNSIGYFNQAGYCYLSTWINSSTGIVTKVNLFKDSDKHIKEFRNEEELKKYWIEQYVLKKDAKPIIISDIRNLDNLVMSLRNERLVKVAVMHNNHFEEPFHYGSPIKEHKMNLFNNVKKLDAVIFLTDQQKNDVQKQFGQLTDYKVISHSAPVIQTDNSKREDFTITSLSRYDGRKRLDHLIKAFKLVVEEVPQAKLELWGMGPEEEKLKRIVMDLNLSENVYLKGFTSNAIEVFERATASVLTSKHEGFGLVITESMAAGAPVISYDILYGPNDIINNGVNGFIIENNNIKELAKVIILFLKDADMKKKMSEEARKVSETFSFAEYTRKWLEFLEEISNK</sequence>
<name>A0ABU3HDH7_9BACL</name>
<feature type="domain" description="Glycosyl transferase family 1" evidence="1">
    <location>
        <begin position="330"/>
        <end position="488"/>
    </location>
</feature>
<protein>
    <submittedName>
        <fullName evidence="3">Poly(Glycerol-phosphate) alpha-glucosyltransferase</fullName>
        <ecNumber evidence="3">2.4.1.52</ecNumber>
    </submittedName>
</protein>